<dbReference type="STRING" id="2769.R7Q7J8"/>
<reference evidence="2" key="1">
    <citation type="journal article" date="2013" name="Proc. Natl. Acad. Sci. U.S.A.">
        <title>Genome structure and metabolic features in the red seaweed Chondrus crispus shed light on evolution of the Archaeplastida.</title>
        <authorList>
            <person name="Collen J."/>
            <person name="Porcel B."/>
            <person name="Carre W."/>
            <person name="Ball S.G."/>
            <person name="Chaparro C."/>
            <person name="Tonon T."/>
            <person name="Barbeyron T."/>
            <person name="Michel G."/>
            <person name="Noel B."/>
            <person name="Valentin K."/>
            <person name="Elias M."/>
            <person name="Artiguenave F."/>
            <person name="Arun A."/>
            <person name="Aury J.M."/>
            <person name="Barbosa-Neto J.F."/>
            <person name="Bothwell J.H."/>
            <person name="Bouget F.Y."/>
            <person name="Brillet L."/>
            <person name="Cabello-Hurtado F."/>
            <person name="Capella-Gutierrez S."/>
            <person name="Charrier B."/>
            <person name="Cladiere L."/>
            <person name="Cock J.M."/>
            <person name="Coelho S.M."/>
            <person name="Colleoni C."/>
            <person name="Czjzek M."/>
            <person name="Da Silva C."/>
            <person name="Delage L."/>
            <person name="Denoeud F."/>
            <person name="Deschamps P."/>
            <person name="Dittami S.M."/>
            <person name="Gabaldon T."/>
            <person name="Gachon C.M."/>
            <person name="Groisillier A."/>
            <person name="Herve C."/>
            <person name="Jabbari K."/>
            <person name="Katinka M."/>
            <person name="Kloareg B."/>
            <person name="Kowalczyk N."/>
            <person name="Labadie K."/>
            <person name="Leblanc C."/>
            <person name="Lopez P.J."/>
            <person name="McLachlan D.H."/>
            <person name="Meslet-Cladiere L."/>
            <person name="Moustafa A."/>
            <person name="Nehr Z."/>
            <person name="Nyvall Collen P."/>
            <person name="Panaud O."/>
            <person name="Partensky F."/>
            <person name="Poulain J."/>
            <person name="Rensing S.A."/>
            <person name="Rousvoal S."/>
            <person name="Samson G."/>
            <person name="Symeonidi A."/>
            <person name="Weissenbach J."/>
            <person name="Zambounis A."/>
            <person name="Wincker P."/>
            <person name="Boyen C."/>
        </authorList>
    </citation>
    <scope>NUCLEOTIDE SEQUENCE [LARGE SCALE GENOMIC DNA]</scope>
    <source>
        <strain evidence="2">cv. Stackhouse</strain>
    </source>
</reference>
<dbReference type="GeneID" id="17322028"/>
<dbReference type="Proteomes" id="UP000012073">
    <property type="component" value="Unassembled WGS sequence"/>
</dbReference>
<dbReference type="RefSeq" id="XP_005714311.1">
    <property type="nucleotide sequence ID" value="XM_005714254.1"/>
</dbReference>
<dbReference type="EMBL" id="HG001695">
    <property type="protein sequence ID" value="CDF34492.1"/>
    <property type="molecule type" value="Genomic_DNA"/>
</dbReference>
<sequence>MRLPTSKPSPQHCYTPSTAVPRILVVSRRTVRKNKYVDFVGEYHLDLIVKYGGCPIIVPRVENIASMLEAFEPFHGLLLCEGEDISESFLPVGPRLPEDLMSSIKTAHPSDVAIDMQKDSIEFSLVHRCLSRGIPILGICRGSQIVNVVAGGTIIPDIDSFIDNACKHIDYTNYDGHRHPITLRPQTPMSEWFDNASELSVNSYHHQGIDKLAPRFVPMAHSPDGLIEAFYDPNHFDPARGNFVVGLQFHPERMQDSEKSMAGDRDCFDCPGCPRPYESFLCAASAYCVMTNTRTNIQHEESGLAFDTFVDRASLPPRQLPRRGPRRVASAVFAESSQELRRGDDNLVEAVDFPSALPNIDENEQYWNMNGGAFSKKKDFLRTPAAMVVYSKEDLNRLIRSGASVHGTTLVRQLLQRQEALAIKENRSPHLGRAASQIGKYSARASVRRKGH</sequence>
<dbReference type="PROSITE" id="PS51273">
    <property type="entry name" value="GATASE_TYPE_1"/>
    <property type="match status" value="1"/>
</dbReference>
<dbReference type="InterPro" id="IPR029062">
    <property type="entry name" value="Class_I_gatase-like"/>
</dbReference>
<protein>
    <submittedName>
        <fullName evidence="1">Uncharacterized protein</fullName>
    </submittedName>
</protein>
<dbReference type="KEGG" id="ccp:CHC_T00002862001"/>
<dbReference type="CDD" id="cd01745">
    <property type="entry name" value="GATase1_2"/>
    <property type="match status" value="1"/>
</dbReference>
<name>R7Q7J8_CHOCR</name>
<dbReference type="OrthoDB" id="1724632at2759"/>
<dbReference type="PANTHER" id="PTHR43235">
    <property type="entry name" value="GLUTAMINE AMIDOTRANSFERASE PB2B2.05-RELATED"/>
    <property type="match status" value="1"/>
</dbReference>
<dbReference type="GO" id="GO:0016811">
    <property type="term" value="F:hydrolase activity, acting on carbon-nitrogen (but not peptide) bonds, in linear amides"/>
    <property type="evidence" value="ECO:0007669"/>
    <property type="project" value="InterPro"/>
</dbReference>
<evidence type="ECO:0000313" key="2">
    <source>
        <dbReference type="Proteomes" id="UP000012073"/>
    </source>
</evidence>
<evidence type="ECO:0000313" key="1">
    <source>
        <dbReference type="EMBL" id="CDF34492.1"/>
    </source>
</evidence>
<proteinExistence type="predicted"/>
<organism evidence="1 2">
    <name type="scientific">Chondrus crispus</name>
    <name type="common">Carrageen Irish moss</name>
    <name type="synonym">Polymorpha crispa</name>
    <dbReference type="NCBI Taxonomy" id="2769"/>
    <lineage>
        <taxon>Eukaryota</taxon>
        <taxon>Rhodophyta</taxon>
        <taxon>Florideophyceae</taxon>
        <taxon>Rhodymeniophycidae</taxon>
        <taxon>Gigartinales</taxon>
        <taxon>Gigartinaceae</taxon>
        <taxon>Chondrus</taxon>
    </lineage>
</organism>
<dbReference type="GO" id="GO:0005829">
    <property type="term" value="C:cytosol"/>
    <property type="evidence" value="ECO:0007669"/>
    <property type="project" value="TreeGrafter"/>
</dbReference>
<dbReference type="InterPro" id="IPR011697">
    <property type="entry name" value="Peptidase_C26"/>
</dbReference>
<accession>R7Q7J8</accession>
<dbReference type="SUPFAM" id="SSF52317">
    <property type="entry name" value="Class I glutamine amidotransferase-like"/>
    <property type="match status" value="1"/>
</dbReference>
<dbReference type="Gramene" id="CDF34492">
    <property type="protein sequence ID" value="CDF34492"/>
    <property type="gene ID" value="CHC_T00002862001"/>
</dbReference>
<dbReference type="Pfam" id="PF07722">
    <property type="entry name" value="Peptidase_C26"/>
    <property type="match status" value="1"/>
</dbReference>
<gene>
    <name evidence="1" type="ORF">CHC_T00002862001</name>
</gene>
<dbReference type="PANTHER" id="PTHR43235:SF1">
    <property type="entry name" value="GLUTAMINE AMIDOTRANSFERASE PB2B2.05-RELATED"/>
    <property type="match status" value="1"/>
</dbReference>
<dbReference type="PhylomeDB" id="R7Q7J8"/>
<dbReference type="InterPro" id="IPR044668">
    <property type="entry name" value="PuuD-like"/>
</dbReference>
<dbReference type="AlphaFoldDB" id="R7Q7J8"/>
<dbReference type="Gene3D" id="3.40.50.880">
    <property type="match status" value="1"/>
</dbReference>
<keyword evidence="2" id="KW-1185">Reference proteome</keyword>